<feature type="domain" description="DUF6594" evidence="2">
    <location>
        <begin position="52"/>
        <end position="366"/>
    </location>
</feature>
<proteinExistence type="predicted"/>
<dbReference type="Proteomes" id="UP000235672">
    <property type="component" value="Unassembled WGS sequence"/>
</dbReference>
<accession>A0A2J6QC57</accession>
<dbReference type="Pfam" id="PF20237">
    <property type="entry name" value="DUF6594"/>
    <property type="match status" value="1"/>
</dbReference>
<sequence length="374" mass="42473">MSITEVSAEAAAPGFSETAAYEPAKASACSECTGIDWTRDPTIDLDRPLHGWPQLSRLMTQHPQFATFQRFRDLNIKNLLYYQGELDALRWKLNQVEWRDHQERQVDGASDFSSDIGALLLSEDSPDLNAKEQRSLVKKLRVVLREYNEAMLQFSQVSAMREPEPFNVDSLRSWMIHCNLPIHGPGATTWGDLNRIENSRPVSIFVEILRLIKSAIWPQKRSKFPSTFDLVAPVLSTEIDPFTRWLVTSFIPVYNRFRNLRQKHGYDEEAQPPRQDELSTIVRPTLVTYRASSIIGLISSMSTMLTCLLPAIAITILAQLHSLRDLILCLLGFTALFAMAIPYLSKDKRSKMDIFTASAIFSAVLVVFIPVRLQ</sequence>
<evidence type="ECO:0000313" key="4">
    <source>
        <dbReference type="Proteomes" id="UP000235672"/>
    </source>
</evidence>
<dbReference type="EMBL" id="KZ613474">
    <property type="protein sequence ID" value="PMD23862.1"/>
    <property type="molecule type" value="Genomic_DNA"/>
</dbReference>
<dbReference type="PANTHER" id="PTHR34502:SF5">
    <property type="entry name" value="DUF6594 DOMAIN-CONTAINING PROTEIN"/>
    <property type="match status" value="1"/>
</dbReference>
<keyword evidence="1" id="KW-1133">Transmembrane helix</keyword>
<evidence type="ECO:0000313" key="3">
    <source>
        <dbReference type="EMBL" id="PMD23862.1"/>
    </source>
</evidence>
<dbReference type="InterPro" id="IPR046529">
    <property type="entry name" value="DUF6594"/>
</dbReference>
<keyword evidence="4" id="KW-1185">Reference proteome</keyword>
<evidence type="ECO:0000256" key="1">
    <source>
        <dbReference type="SAM" id="Phobius"/>
    </source>
</evidence>
<feature type="transmembrane region" description="Helical" evidence="1">
    <location>
        <begin position="355"/>
        <end position="373"/>
    </location>
</feature>
<dbReference type="PANTHER" id="PTHR34502">
    <property type="entry name" value="DUF6594 DOMAIN-CONTAINING PROTEIN-RELATED"/>
    <property type="match status" value="1"/>
</dbReference>
<evidence type="ECO:0000259" key="2">
    <source>
        <dbReference type="Pfam" id="PF20237"/>
    </source>
</evidence>
<keyword evidence="1" id="KW-0472">Membrane</keyword>
<keyword evidence="1" id="KW-0812">Transmembrane</keyword>
<dbReference type="AlphaFoldDB" id="A0A2J6QC57"/>
<dbReference type="STRING" id="1745343.A0A2J6QC57"/>
<reference evidence="3 4" key="1">
    <citation type="submission" date="2016-05" db="EMBL/GenBank/DDBJ databases">
        <title>A degradative enzymes factory behind the ericoid mycorrhizal symbiosis.</title>
        <authorList>
            <consortium name="DOE Joint Genome Institute"/>
            <person name="Martino E."/>
            <person name="Morin E."/>
            <person name="Grelet G."/>
            <person name="Kuo A."/>
            <person name="Kohler A."/>
            <person name="Daghino S."/>
            <person name="Barry K."/>
            <person name="Choi C."/>
            <person name="Cichocki N."/>
            <person name="Clum A."/>
            <person name="Copeland A."/>
            <person name="Hainaut M."/>
            <person name="Haridas S."/>
            <person name="Labutti K."/>
            <person name="Lindquist E."/>
            <person name="Lipzen A."/>
            <person name="Khouja H.-R."/>
            <person name="Murat C."/>
            <person name="Ohm R."/>
            <person name="Olson A."/>
            <person name="Spatafora J."/>
            <person name="Veneault-Fourrey C."/>
            <person name="Henrissat B."/>
            <person name="Grigoriev I."/>
            <person name="Martin F."/>
            <person name="Perotto S."/>
        </authorList>
    </citation>
    <scope>NUCLEOTIDE SEQUENCE [LARGE SCALE GENOMIC DNA]</scope>
    <source>
        <strain evidence="3 4">UAMH 7357</strain>
    </source>
</reference>
<protein>
    <recommendedName>
        <fullName evidence="2">DUF6594 domain-containing protein</fullName>
    </recommendedName>
</protein>
<dbReference type="OrthoDB" id="5342093at2759"/>
<feature type="transmembrane region" description="Helical" evidence="1">
    <location>
        <begin position="325"/>
        <end position="343"/>
    </location>
</feature>
<gene>
    <name evidence="3" type="ORF">NA56DRAFT_746875</name>
</gene>
<name>A0A2J6QC57_9HELO</name>
<feature type="transmembrane region" description="Helical" evidence="1">
    <location>
        <begin position="294"/>
        <end position="318"/>
    </location>
</feature>
<organism evidence="3 4">
    <name type="scientific">Hyaloscypha hepaticicola</name>
    <dbReference type="NCBI Taxonomy" id="2082293"/>
    <lineage>
        <taxon>Eukaryota</taxon>
        <taxon>Fungi</taxon>
        <taxon>Dikarya</taxon>
        <taxon>Ascomycota</taxon>
        <taxon>Pezizomycotina</taxon>
        <taxon>Leotiomycetes</taxon>
        <taxon>Helotiales</taxon>
        <taxon>Hyaloscyphaceae</taxon>
        <taxon>Hyaloscypha</taxon>
    </lineage>
</organism>